<name>A0A0A9GMV3_ARUDO</name>
<proteinExistence type="predicted"/>
<organism evidence="1">
    <name type="scientific">Arundo donax</name>
    <name type="common">Giant reed</name>
    <name type="synonym">Donax arundinaceus</name>
    <dbReference type="NCBI Taxonomy" id="35708"/>
    <lineage>
        <taxon>Eukaryota</taxon>
        <taxon>Viridiplantae</taxon>
        <taxon>Streptophyta</taxon>
        <taxon>Embryophyta</taxon>
        <taxon>Tracheophyta</taxon>
        <taxon>Spermatophyta</taxon>
        <taxon>Magnoliopsida</taxon>
        <taxon>Liliopsida</taxon>
        <taxon>Poales</taxon>
        <taxon>Poaceae</taxon>
        <taxon>PACMAD clade</taxon>
        <taxon>Arundinoideae</taxon>
        <taxon>Arundineae</taxon>
        <taxon>Arundo</taxon>
    </lineage>
</organism>
<sequence>MLTSIAFDSYGGARS</sequence>
<evidence type="ECO:0000313" key="1">
    <source>
        <dbReference type="EMBL" id="JAE26455.1"/>
    </source>
</evidence>
<protein>
    <submittedName>
        <fullName evidence="1">Uncharacterized protein</fullName>
    </submittedName>
</protein>
<reference evidence="1" key="2">
    <citation type="journal article" date="2015" name="Data Brief">
        <title>Shoot transcriptome of the giant reed, Arundo donax.</title>
        <authorList>
            <person name="Barrero R.A."/>
            <person name="Guerrero F.D."/>
            <person name="Moolhuijzen P."/>
            <person name="Goolsby J.A."/>
            <person name="Tidwell J."/>
            <person name="Bellgard S.E."/>
            <person name="Bellgard M.I."/>
        </authorList>
    </citation>
    <scope>NUCLEOTIDE SEQUENCE</scope>
    <source>
        <tissue evidence="1">Shoot tissue taken approximately 20 cm above the soil surface</tissue>
    </source>
</reference>
<dbReference type="EMBL" id="GBRH01171441">
    <property type="protein sequence ID" value="JAE26455.1"/>
    <property type="molecule type" value="Transcribed_RNA"/>
</dbReference>
<reference evidence="1" key="1">
    <citation type="submission" date="2014-09" db="EMBL/GenBank/DDBJ databases">
        <authorList>
            <person name="Magalhaes I.L.F."/>
            <person name="Oliveira U."/>
            <person name="Santos F.R."/>
            <person name="Vidigal T.H.D.A."/>
            <person name="Brescovit A.D."/>
            <person name="Santos A.J."/>
        </authorList>
    </citation>
    <scope>NUCLEOTIDE SEQUENCE</scope>
    <source>
        <tissue evidence="1">Shoot tissue taken approximately 20 cm above the soil surface</tissue>
    </source>
</reference>
<accession>A0A0A9GMV3</accession>